<feature type="transmembrane region" description="Helical" evidence="1">
    <location>
        <begin position="281"/>
        <end position="298"/>
    </location>
</feature>
<name>A0ABV6NM16_9BACI</name>
<reference evidence="3 4" key="1">
    <citation type="submission" date="2024-09" db="EMBL/GenBank/DDBJ databases">
        <authorList>
            <person name="Sun Q."/>
            <person name="Mori K."/>
        </authorList>
    </citation>
    <scope>NUCLEOTIDE SEQUENCE [LARGE SCALE GENOMIC DNA]</scope>
    <source>
        <strain evidence="3 4">NCAIM B.02301</strain>
    </source>
</reference>
<keyword evidence="1" id="KW-0472">Membrane</keyword>
<accession>A0ABV6NM16</accession>
<feature type="transmembrane region" description="Helical" evidence="1">
    <location>
        <begin position="101"/>
        <end position="118"/>
    </location>
</feature>
<dbReference type="PANTHER" id="PTHR30590:SF2">
    <property type="entry name" value="INNER MEMBRANE PROTEIN"/>
    <property type="match status" value="1"/>
</dbReference>
<feature type="transmembrane region" description="Helical" evidence="1">
    <location>
        <begin position="61"/>
        <end position="81"/>
    </location>
</feature>
<dbReference type="PANTHER" id="PTHR30590">
    <property type="entry name" value="INNER MEMBRANE PROTEIN"/>
    <property type="match status" value="1"/>
</dbReference>
<feature type="transmembrane region" description="Helical" evidence="1">
    <location>
        <begin position="251"/>
        <end position="269"/>
    </location>
</feature>
<dbReference type="EMBL" id="JBHLTR010000082">
    <property type="protein sequence ID" value="MFC0561729.1"/>
    <property type="molecule type" value="Genomic_DNA"/>
</dbReference>
<gene>
    <name evidence="3" type="ORF">ACFFH4_22870</name>
</gene>
<protein>
    <submittedName>
        <fullName evidence="3">DUF418 domain-containing protein</fullName>
    </submittedName>
</protein>
<keyword evidence="1" id="KW-1133">Transmembrane helix</keyword>
<feature type="domain" description="DUF418" evidence="2">
    <location>
        <begin position="233"/>
        <end position="385"/>
    </location>
</feature>
<feature type="transmembrane region" description="Helical" evidence="1">
    <location>
        <begin position="212"/>
        <end position="231"/>
    </location>
</feature>
<comment type="caution">
    <text evidence="3">The sequence shown here is derived from an EMBL/GenBank/DDBJ whole genome shotgun (WGS) entry which is preliminary data.</text>
</comment>
<dbReference type="Pfam" id="PF04235">
    <property type="entry name" value="DUF418"/>
    <property type="match status" value="1"/>
</dbReference>
<dbReference type="InterPro" id="IPR007349">
    <property type="entry name" value="DUF418"/>
</dbReference>
<keyword evidence="1" id="KW-0812">Transmembrane</keyword>
<evidence type="ECO:0000259" key="2">
    <source>
        <dbReference type="Pfam" id="PF04235"/>
    </source>
</evidence>
<feature type="transmembrane region" description="Helical" evidence="1">
    <location>
        <begin position="124"/>
        <end position="139"/>
    </location>
</feature>
<feature type="transmembrane region" description="Helical" evidence="1">
    <location>
        <begin position="146"/>
        <end position="163"/>
    </location>
</feature>
<proteinExistence type="predicted"/>
<dbReference type="Proteomes" id="UP001589833">
    <property type="component" value="Unassembled WGS sequence"/>
</dbReference>
<sequence length="397" mass="46155">MNNRSAPLQDKDRIASLDMMRGFALLGILMANSLHFQFGLLLIPDIHQFYPLGPLDRAAEIFVQVFAASSFYTLFSFLFGYGMAFLKERLEQQQLSFNKLYWRRTFILLVVGFIHGIFIWDGDILFTYALTAFVLFFFLKLSERGLLNWSLVLLFMMALSIATPEEDSTIYDAQFLQYSIEEKEALSLKSYTDVVHFRLFNDPLGIGFMGEVILQVSVMISVLGMFLLGAFVHRKKWLVHPIESRPLLIRVWWITLLIGFPSKIIYIFNDRYTYEMLHTTVGGPLVAMFYASSIALMASSKNTNRLLYPLTYVGRLSLTNYLLQSIVFTTLFYGYGFNLFGRIGIFAGLLLCFVFFALQIFASKWWLSRFYIGPFEWFWRAGTYLRLPKIRRKQISR</sequence>
<organism evidence="3 4">
    <name type="scientific">Halalkalibacter alkalisediminis</name>
    <dbReference type="NCBI Taxonomy" id="935616"/>
    <lineage>
        <taxon>Bacteria</taxon>
        <taxon>Bacillati</taxon>
        <taxon>Bacillota</taxon>
        <taxon>Bacilli</taxon>
        <taxon>Bacillales</taxon>
        <taxon>Bacillaceae</taxon>
        <taxon>Halalkalibacter</taxon>
    </lineage>
</organism>
<dbReference type="RefSeq" id="WP_273843679.1">
    <property type="nucleotide sequence ID" value="NZ_JAQQWT010000007.1"/>
</dbReference>
<feature type="transmembrane region" description="Helical" evidence="1">
    <location>
        <begin position="318"/>
        <end position="337"/>
    </location>
</feature>
<feature type="transmembrane region" description="Helical" evidence="1">
    <location>
        <begin position="343"/>
        <end position="362"/>
    </location>
</feature>
<feature type="transmembrane region" description="Helical" evidence="1">
    <location>
        <begin position="21"/>
        <end position="41"/>
    </location>
</feature>
<keyword evidence="4" id="KW-1185">Reference proteome</keyword>
<evidence type="ECO:0000313" key="4">
    <source>
        <dbReference type="Proteomes" id="UP001589833"/>
    </source>
</evidence>
<evidence type="ECO:0000313" key="3">
    <source>
        <dbReference type="EMBL" id="MFC0561729.1"/>
    </source>
</evidence>
<evidence type="ECO:0000256" key="1">
    <source>
        <dbReference type="SAM" id="Phobius"/>
    </source>
</evidence>
<dbReference type="InterPro" id="IPR052529">
    <property type="entry name" value="Bact_Transport_Assoc"/>
</dbReference>